<dbReference type="InterPro" id="IPR036412">
    <property type="entry name" value="HAD-like_sf"/>
</dbReference>
<evidence type="ECO:0000256" key="5">
    <source>
        <dbReference type="ARBA" id="ARBA00022842"/>
    </source>
</evidence>
<dbReference type="SFLD" id="SFLDG01135">
    <property type="entry name" value="C1.5.6:_HAD__Beta-PGM__Phospha"/>
    <property type="match status" value="1"/>
</dbReference>
<comment type="cofactor">
    <cofactor evidence="1">
        <name>Mg(2+)</name>
        <dbReference type="ChEBI" id="CHEBI:18420"/>
    </cofactor>
</comment>
<dbReference type="SFLD" id="SFLDF00046">
    <property type="entry name" value="beta-phosphoglucomutase"/>
    <property type="match status" value="1"/>
</dbReference>
<dbReference type="InterPro" id="IPR051600">
    <property type="entry name" value="Beta-PGM-like"/>
</dbReference>
<keyword evidence="3" id="KW-0597">Phosphoprotein</keyword>
<evidence type="ECO:0000256" key="4">
    <source>
        <dbReference type="ARBA" id="ARBA00022723"/>
    </source>
</evidence>
<evidence type="ECO:0000313" key="12">
    <source>
        <dbReference type="Proteomes" id="UP000831880"/>
    </source>
</evidence>
<dbReference type="PANTHER" id="PTHR46193:SF18">
    <property type="entry name" value="HEXITOL PHOSPHATASE B"/>
    <property type="match status" value="1"/>
</dbReference>
<evidence type="ECO:0000256" key="2">
    <source>
        <dbReference type="ARBA" id="ARBA00006171"/>
    </source>
</evidence>
<evidence type="ECO:0000256" key="8">
    <source>
        <dbReference type="ARBA" id="ARBA00044926"/>
    </source>
</evidence>
<keyword evidence="12" id="KW-1185">Reference proteome</keyword>
<dbReference type="InterPro" id="IPR023198">
    <property type="entry name" value="PGP-like_dom2"/>
</dbReference>
<dbReference type="SFLD" id="SFLDS00003">
    <property type="entry name" value="Haloacid_Dehalogenase"/>
    <property type="match status" value="1"/>
</dbReference>
<dbReference type="EMBL" id="CP095074">
    <property type="protein sequence ID" value="UOQ92258.1"/>
    <property type="molecule type" value="Genomic_DNA"/>
</dbReference>
<dbReference type="NCBIfam" id="TIGR01509">
    <property type="entry name" value="HAD-SF-IA-v3"/>
    <property type="match status" value="1"/>
</dbReference>
<keyword evidence="5" id="KW-0460">Magnesium</keyword>
<keyword evidence="7" id="KW-0119">Carbohydrate metabolism</keyword>
<dbReference type="Pfam" id="PF00702">
    <property type="entry name" value="Hydrolase"/>
    <property type="match status" value="1"/>
</dbReference>
<evidence type="ECO:0000256" key="3">
    <source>
        <dbReference type="ARBA" id="ARBA00022553"/>
    </source>
</evidence>
<dbReference type="InterPro" id="IPR010972">
    <property type="entry name" value="Beta-PGM"/>
</dbReference>
<dbReference type="CDD" id="cd02598">
    <property type="entry name" value="HAD_BPGM"/>
    <property type="match status" value="1"/>
</dbReference>
<dbReference type="EC" id="5.4.2.6" evidence="9"/>
<evidence type="ECO:0000256" key="10">
    <source>
        <dbReference type="ARBA" id="ARBA00044991"/>
    </source>
</evidence>
<sequence length="229" mass="25334">MTSQHIEAVVFDLDGVITDTAHYHYLAWKQLADELGIHFDESFNENLKGVSRVESLTLILANGNQADAYTNSEIEDLANRKNEYYKRLIQQLAPEDILPGMKELIEEIRSESIPVGLASVSKNAQTVLHALEIEHLFDYCADAAKIKQSKPDPEIFLTVCEALGADPAHSIGVEDAKVGVQSIQASGMFAVGVGSYLKQADLIVNDTTELSWTQVKHAYFNSQQRRGLS</sequence>
<dbReference type="SFLD" id="SFLDG01129">
    <property type="entry name" value="C1.5:_HAD__Beta-PGM__Phosphata"/>
    <property type="match status" value="1"/>
</dbReference>
<proteinExistence type="inferred from homology"/>
<comment type="similarity">
    <text evidence="2">Belongs to the HAD-like hydrolase superfamily. CbbY/CbbZ/Gph/YieH family.</text>
</comment>
<keyword evidence="6 11" id="KW-0413">Isomerase</keyword>
<evidence type="ECO:0000256" key="6">
    <source>
        <dbReference type="ARBA" id="ARBA00023235"/>
    </source>
</evidence>
<evidence type="ECO:0000313" key="11">
    <source>
        <dbReference type="EMBL" id="UOQ92258.1"/>
    </source>
</evidence>
<dbReference type="NCBIfam" id="TIGR01990">
    <property type="entry name" value="bPGM"/>
    <property type="match status" value="1"/>
</dbReference>
<dbReference type="InterPro" id="IPR023214">
    <property type="entry name" value="HAD_sf"/>
</dbReference>
<reference evidence="11 12" key="1">
    <citation type="submission" date="2022-04" db="EMBL/GenBank/DDBJ databases">
        <title>Halobacillus sp. isolated from saltern.</title>
        <authorList>
            <person name="Won M."/>
            <person name="Lee C.-M."/>
            <person name="Woen H.-Y."/>
            <person name="Kwon S.-W."/>
        </authorList>
    </citation>
    <scope>NUCLEOTIDE SEQUENCE [LARGE SCALE GENOMIC DNA]</scope>
    <source>
        <strain evidence="11 12">SSTM10-2</strain>
    </source>
</reference>
<evidence type="ECO:0000256" key="1">
    <source>
        <dbReference type="ARBA" id="ARBA00001946"/>
    </source>
</evidence>
<name>A0ABY4GVW5_9BACI</name>
<protein>
    <recommendedName>
        <fullName evidence="10">Beta-phosphoglucomutase</fullName>
        <ecNumber evidence="9">5.4.2.6</ecNumber>
    </recommendedName>
</protein>
<dbReference type="InterPro" id="IPR006439">
    <property type="entry name" value="HAD-SF_hydro_IA"/>
</dbReference>
<evidence type="ECO:0000256" key="7">
    <source>
        <dbReference type="ARBA" id="ARBA00023277"/>
    </source>
</evidence>
<evidence type="ECO:0000256" key="9">
    <source>
        <dbReference type="ARBA" id="ARBA00044968"/>
    </source>
</evidence>
<dbReference type="RefSeq" id="WP_244751868.1">
    <property type="nucleotide sequence ID" value="NZ_CP095074.1"/>
</dbReference>
<dbReference type="GO" id="GO:0008801">
    <property type="term" value="F:beta-phosphoglucomutase activity"/>
    <property type="evidence" value="ECO:0007669"/>
    <property type="project" value="UniProtKB-EC"/>
</dbReference>
<dbReference type="Proteomes" id="UP000831880">
    <property type="component" value="Chromosome"/>
</dbReference>
<organism evidence="11 12">
    <name type="scientific">Halobacillus shinanisalinarum</name>
    <dbReference type="NCBI Taxonomy" id="2932258"/>
    <lineage>
        <taxon>Bacteria</taxon>
        <taxon>Bacillati</taxon>
        <taxon>Bacillota</taxon>
        <taxon>Bacilli</taxon>
        <taxon>Bacillales</taxon>
        <taxon>Bacillaceae</taxon>
        <taxon>Halobacillus</taxon>
    </lineage>
</organism>
<dbReference type="PANTHER" id="PTHR46193">
    <property type="entry name" value="6-PHOSPHOGLUCONATE PHOSPHATASE"/>
    <property type="match status" value="1"/>
</dbReference>
<comment type="catalytic activity">
    <reaction evidence="8">
        <text>beta-D-glucose 1-phosphate = beta-D-glucose 6-phosphate</text>
        <dbReference type="Rhea" id="RHEA:20113"/>
        <dbReference type="ChEBI" id="CHEBI:57684"/>
        <dbReference type="ChEBI" id="CHEBI:58247"/>
        <dbReference type="EC" id="5.4.2.6"/>
    </reaction>
</comment>
<dbReference type="Gene3D" id="1.10.150.240">
    <property type="entry name" value="Putative phosphatase, domain 2"/>
    <property type="match status" value="1"/>
</dbReference>
<keyword evidence="4" id="KW-0479">Metal-binding</keyword>
<dbReference type="PRINTS" id="PR00413">
    <property type="entry name" value="HADHALOGNASE"/>
</dbReference>
<dbReference type="SUPFAM" id="SSF56784">
    <property type="entry name" value="HAD-like"/>
    <property type="match status" value="1"/>
</dbReference>
<dbReference type="NCBIfam" id="TIGR02009">
    <property type="entry name" value="PGMB-YQAB-SF"/>
    <property type="match status" value="1"/>
</dbReference>
<dbReference type="InterPro" id="IPR010976">
    <property type="entry name" value="B-phosphoglucomutase_hydrolase"/>
</dbReference>
<gene>
    <name evidence="11" type="primary">pgmB</name>
    <name evidence="11" type="ORF">MUO14_17485</name>
</gene>
<dbReference type="Gene3D" id="3.40.50.1000">
    <property type="entry name" value="HAD superfamily/HAD-like"/>
    <property type="match status" value="1"/>
</dbReference>
<accession>A0ABY4GVW5</accession>